<reference evidence="5 6" key="1">
    <citation type="submission" date="2019-07" db="EMBL/GenBank/DDBJ databases">
        <title>Sphingomonas solaris sp. nov., isolated from a solar panel from Boston, Massachusetts.</title>
        <authorList>
            <person name="Tanner K."/>
            <person name="Pascual J."/>
            <person name="Mancuso C."/>
            <person name="Pereto J."/>
            <person name="Khalil A."/>
            <person name="Vilanova C."/>
        </authorList>
    </citation>
    <scope>NUCLEOTIDE SEQUENCE [LARGE SCALE GENOMIC DNA]</scope>
    <source>
        <strain evidence="5 6">R4DWN</strain>
    </source>
</reference>
<feature type="domain" description="Outer membrane protein assembly factor BamE" evidence="4">
    <location>
        <begin position="35"/>
        <end position="110"/>
    </location>
</feature>
<keyword evidence="2" id="KW-0472">Membrane</keyword>
<proteinExistence type="predicted"/>
<sequence length="166" mass="17305">MRVSASRLRATAVIVLAGGTLAMTAGCARIRDHKGYVVDTTLTDTVQPGIDNRDSVAKPLGRPSFEGEFDGDRSWYYGSRDTRQFAFGNPKPVSQTILTVRFDAAGNVVAVDRAGLEKVAKISPEGGKTPTLGRNRGFFSELFGNIGQVGGAGGGGAAGGTTDNPN</sequence>
<feature type="signal peptide" evidence="3">
    <location>
        <begin position="1"/>
        <end position="25"/>
    </location>
</feature>
<evidence type="ECO:0000313" key="5">
    <source>
        <dbReference type="EMBL" id="TVV73691.1"/>
    </source>
</evidence>
<feature type="chain" id="PRO_5022210278" evidence="3">
    <location>
        <begin position="26"/>
        <end position="166"/>
    </location>
</feature>
<name>A0A558R2T2_9SPHN</name>
<evidence type="ECO:0000256" key="2">
    <source>
        <dbReference type="ARBA" id="ARBA00023136"/>
    </source>
</evidence>
<dbReference type="EMBL" id="VNIM01000043">
    <property type="protein sequence ID" value="TVV73691.1"/>
    <property type="molecule type" value="Genomic_DNA"/>
</dbReference>
<dbReference type="GO" id="GO:0019867">
    <property type="term" value="C:outer membrane"/>
    <property type="evidence" value="ECO:0007669"/>
    <property type="project" value="InterPro"/>
</dbReference>
<evidence type="ECO:0000259" key="4">
    <source>
        <dbReference type="Pfam" id="PF04355"/>
    </source>
</evidence>
<evidence type="ECO:0000256" key="1">
    <source>
        <dbReference type="ARBA" id="ARBA00022729"/>
    </source>
</evidence>
<keyword evidence="1 3" id="KW-0732">Signal</keyword>
<comment type="caution">
    <text evidence="5">The sequence shown here is derived from an EMBL/GenBank/DDBJ whole genome shotgun (WGS) entry which is preliminary data.</text>
</comment>
<dbReference type="Gene3D" id="3.30.1450.10">
    <property type="match status" value="1"/>
</dbReference>
<evidence type="ECO:0000256" key="3">
    <source>
        <dbReference type="SAM" id="SignalP"/>
    </source>
</evidence>
<dbReference type="OrthoDB" id="7160681at2"/>
<dbReference type="PROSITE" id="PS51257">
    <property type="entry name" value="PROKAR_LIPOPROTEIN"/>
    <property type="match status" value="1"/>
</dbReference>
<dbReference type="Proteomes" id="UP000318681">
    <property type="component" value="Unassembled WGS sequence"/>
</dbReference>
<organism evidence="5 6">
    <name type="scientific">Alterirhizorhabdus solaris</name>
    <dbReference type="NCBI Taxonomy" id="2529389"/>
    <lineage>
        <taxon>Bacteria</taxon>
        <taxon>Pseudomonadati</taxon>
        <taxon>Pseudomonadota</taxon>
        <taxon>Alphaproteobacteria</taxon>
        <taxon>Sphingomonadales</taxon>
        <taxon>Rhizorhabdaceae</taxon>
        <taxon>Alterirhizorhabdus</taxon>
    </lineage>
</organism>
<dbReference type="Pfam" id="PF04355">
    <property type="entry name" value="BamE"/>
    <property type="match status" value="1"/>
</dbReference>
<dbReference type="InterPro" id="IPR037873">
    <property type="entry name" value="BamE-like"/>
</dbReference>
<dbReference type="InterPro" id="IPR007450">
    <property type="entry name" value="BamE_dom"/>
</dbReference>
<gene>
    <name evidence="5" type="ORF">FOY91_11595</name>
</gene>
<evidence type="ECO:0000313" key="6">
    <source>
        <dbReference type="Proteomes" id="UP000318681"/>
    </source>
</evidence>
<dbReference type="AlphaFoldDB" id="A0A558R2T2"/>
<accession>A0A558R2T2</accession>
<keyword evidence="6" id="KW-1185">Reference proteome</keyword>
<protein>
    <submittedName>
        <fullName evidence="5">Outer membrane protein assembly factor BamE</fullName>
    </submittedName>
</protein>
<dbReference type="RefSeq" id="WP_145151799.1">
    <property type="nucleotide sequence ID" value="NZ_VNIM01000043.1"/>
</dbReference>